<dbReference type="AlphaFoldDB" id="A0A8R1IPK8"/>
<evidence type="ECO:0000313" key="2">
    <source>
        <dbReference type="Proteomes" id="UP000005237"/>
    </source>
</evidence>
<accession>A0A8R1IPK8</accession>
<proteinExistence type="predicted"/>
<name>A0A8R1IPK8_CAEJA</name>
<reference evidence="1" key="2">
    <citation type="submission" date="2022-06" db="UniProtKB">
        <authorList>
            <consortium name="EnsemblMetazoa"/>
        </authorList>
    </citation>
    <scope>IDENTIFICATION</scope>
    <source>
        <strain evidence="1">DF5081</strain>
    </source>
</reference>
<dbReference type="Proteomes" id="UP000005237">
    <property type="component" value="Unassembled WGS sequence"/>
</dbReference>
<sequence>VIHASVTSVSIVSVAKSIENISRLLASERHEAHPCSETETWLLK</sequence>
<keyword evidence="2" id="KW-1185">Reference proteome</keyword>
<evidence type="ECO:0000313" key="1">
    <source>
        <dbReference type="EnsemblMetazoa" id="CJA38207.1"/>
    </source>
</evidence>
<protein>
    <submittedName>
        <fullName evidence="1">Uncharacterized protein</fullName>
    </submittedName>
</protein>
<organism evidence="1 2">
    <name type="scientific">Caenorhabditis japonica</name>
    <dbReference type="NCBI Taxonomy" id="281687"/>
    <lineage>
        <taxon>Eukaryota</taxon>
        <taxon>Metazoa</taxon>
        <taxon>Ecdysozoa</taxon>
        <taxon>Nematoda</taxon>
        <taxon>Chromadorea</taxon>
        <taxon>Rhabditida</taxon>
        <taxon>Rhabditina</taxon>
        <taxon>Rhabditomorpha</taxon>
        <taxon>Rhabditoidea</taxon>
        <taxon>Rhabditidae</taxon>
        <taxon>Peloderinae</taxon>
        <taxon>Caenorhabditis</taxon>
    </lineage>
</organism>
<dbReference type="EnsemblMetazoa" id="CJA38207.1">
    <property type="protein sequence ID" value="CJA38207.1"/>
    <property type="gene ID" value="WBGene00214054"/>
</dbReference>
<reference evidence="2" key="1">
    <citation type="submission" date="2010-08" db="EMBL/GenBank/DDBJ databases">
        <authorList>
            <consortium name="Caenorhabditis japonica Sequencing Consortium"/>
            <person name="Wilson R.K."/>
        </authorList>
    </citation>
    <scope>NUCLEOTIDE SEQUENCE [LARGE SCALE GENOMIC DNA]</scope>
    <source>
        <strain evidence="2">DF5081</strain>
    </source>
</reference>